<evidence type="ECO:0000256" key="1">
    <source>
        <dbReference type="ARBA" id="ARBA00006926"/>
    </source>
</evidence>
<proteinExistence type="inferred from homology"/>
<feature type="non-terminal residue" evidence="4">
    <location>
        <position position="68"/>
    </location>
</feature>
<dbReference type="PROSITE" id="PS51355">
    <property type="entry name" value="GLUTATHIONE_PEROXID_3"/>
    <property type="match status" value="1"/>
</dbReference>
<dbReference type="InterPro" id="IPR000889">
    <property type="entry name" value="Glutathione_peroxidase"/>
</dbReference>
<sequence>MQKILILTLTLIFAGGFAFGATKVSKPAAGLHDVKITTIDGEKSTIGDYKGKVLLVVNVASQCGLTKQ</sequence>
<evidence type="ECO:0000256" key="2">
    <source>
        <dbReference type="ARBA" id="ARBA00022559"/>
    </source>
</evidence>
<dbReference type="SUPFAM" id="SSF52833">
    <property type="entry name" value="Thioredoxin-like"/>
    <property type="match status" value="1"/>
</dbReference>
<protein>
    <recommendedName>
        <fullName evidence="5">Glutathione peroxidase</fullName>
    </recommendedName>
</protein>
<evidence type="ECO:0008006" key="5">
    <source>
        <dbReference type="Google" id="ProtNLM"/>
    </source>
</evidence>
<evidence type="ECO:0000313" key="4">
    <source>
        <dbReference type="EMBL" id="SVC57826.1"/>
    </source>
</evidence>
<dbReference type="GO" id="GO:0004601">
    <property type="term" value="F:peroxidase activity"/>
    <property type="evidence" value="ECO:0007669"/>
    <property type="project" value="UniProtKB-KW"/>
</dbReference>
<dbReference type="Gene3D" id="3.40.30.10">
    <property type="entry name" value="Glutaredoxin"/>
    <property type="match status" value="1"/>
</dbReference>
<dbReference type="InterPro" id="IPR029759">
    <property type="entry name" value="GPX_AS"/>
</dbReference>
<dbReference type="GO" id="GO:0006979">
    <property type="term" value="P:response to oxidative stress"/>
    <property type="evidence" value="ECO:0007669"/>
    <property type="project" value="InterPro"/>
</dbReference>
<dbReference type="InterPro" id="IPR036249">
    <property type="entry name" value="Thioredoxin-like_sf"/>
</dbReference>
<accession>A0A382N9S4</accession>
<dbReference type="EMBL" id="UINC01098935">
    <property type="protein sequence ID" value="SVC57826.1"/>
    <property type="molecule type" value="Genomic_DNA"/>
</dbReference>
<dbReference type="Pfam" id="PF00255">
    <property type="entry name" value="GSHPx"/>
    <property type="match status" value="1"/>
</dbReference>
<organism evidence="4">
    <name type="scientific">marine metagenome</name>
    <dbReference type="NCBI Taxonomy" id="408172"/>
    <lineage>
        <taxon>unclassified sequences</taxon>
        <taxon>metagenomes</taxon>
        <taxon>ecological metagenomes</taxon>
    </lineage>
</organism>
<keyword evidence="2" id="KW-0575">Peroxidase</keyword>
<reference evidence="4" key="1">
    <citation type="submission" date="2018-05" db="EMBL/GenBank/DDBJ databases">
        <authorList>
            <person name="Lanie J.A."/>
            <person name="Ng W.-L."/>
            <person name="Kazmierczak K.M."/>
            <person name="Andrzejewski T.M."/>
            <person name="Davidsen T.M."/>
            <person name="Wayne K.J."/>
            <person name="Tettelin H."/>
            <person name="Glass J.I."/>
            <person name="Rusch D."/>
            <person name="Podicherti R."/>
            <person name="Tsui H.-C.T."/>
            <person name="Winkler M.E."/>
        </authorList>
    </citation>
    <scope>NUCLEOTIDE SEQUENCE</scope>
</reference>
<dbReference type="AlphaFoldDB" id="A0A382N9S4"/>
<keyword evidence="3" id="KW-0560">Oxidoreductase</keyword>
<evidence type="ECO:0000256" key="3">
    <source>
        <dbReference type="ARBA" id="ARBA00023002"/>
    </source>
</evidence>
<gene>
    <name evidence="4" type="ORF">METZ01_LOCUS310680</name>
</gene>
<name>A0A382N9S4_9ZZZZ</name>
<comment type="similarity">
    <text evidence="1">Belongs to the glutathione peroxidase family.</text>
</comment>
<dbReference type="PROSITE" id="PS00460">
    <property type="entry name" value="GLUTATHIONE_PEROXID_1"/>
    <property type="match status" value="1"/>
</dbReference>